<dbReference type="RefSeq" id="WP_282585145.1">
    <property type="nucleotide sequence ID" value="NZ_JAMOIM010000007.1"/>
</dbReference>
<feature type="region of interest" description="Disordered" evidence="4">
    <location>
        <begin position="1"/>
        <end position="28"/>
    </location>
</feature>
<comment type="caution">
    <text evidence="6">The sequence shown here is derived from an EMBL/GenBank/DDBJ whole genome shotgun (WGS) entry which is preliminary data.</text>
</comment>
<dbReference type="Pfam" id="PF13407">
    <property type="entry name" value="Peripla_BP_4"/>
    <property type="match status" value="1"/>
</dbReference>
<dbReference type="Gene3D" id="3.40.50.2300">
    <property type="match status" value="2"/>
</dbReference>
<proteinExistence type="inferred from homology"/>
<dbReference type="InterPro" id="IPR028082">
    <property type="entry name" value="Peripla_BP_I"/>
</dbReference>
<dbReference type="GO" id="GO:0030246">
    <property type="term" value="F:carbohydrate binding"/>
    <property type="evidence" value="ECO:0007669"/>
    <property type="project" value="UniProtKB-ARBA"/>
</dbReference>
<dbReference type="AlphaFoldDB" id="A0AA41YUG0"/>
<dbReference type="EMBL" id="JAMOIM010000007">
    <property type="protein sequence ID" value="MCW6508774.1"/>
    <property type="molecule type" value="Genomic_DNA"/>
</dbReference>
<evidence type="ECO:0000256" key="1">
    <source>
        <dbReference type="ARBA" id="ARBA00004196"/>
    </source>
</evidence>
<name>A0AA41YUG0_9HYPH</name>
<sequence>MPTIHESTPASTRPLFAGLGPHGERPATPETIDLSPEALRRAREGAYRIAVVLHTTTSDWSKRQIAGIRAGLTEAGAAVVDVIDCAYDSATQVKAIERLVRERPDAVIGIPFGGSAVSRAFRAVSAAGIKLILLDNAPSGLLPEADYVSVVSCDNFGLGQIAASLLSPYVPSGGTVGIVAYKIDFFATAQREIAFSKWMQRERPDIVLTQVKFETPAQSGLVVGPYLDCHPDLDGVFVVWDEPAVESLREISRRPRRPAMTTVDLGKAVADALIRGDIVKGIAAQRPFEQGHAAAVAAVAALTGQPVPPWIVLPGLSVTAANVVDAYHTVGGEPASPALIAAGD</sequence>
<gene>
    <name evidence="6" type="ORF">M8523_12170</name>
</gene>
<dbReference type="SUPFAM" id="SSF53822">
    <property type="entry name" value="Periplasmic binding protein-like I"/>
    <property type="match status" value="1"/>
</dbReference>
<keyword evidence="7" id="KW-1185">Reference proteome</keyword>
<protein>
    <submittedName>
        <fullName evidence="6">Substrate-binding domain-containing protein</fullName>
    </submittedName>
</protein>
<evidence type="ECO:0000256" key="3">
    <source>
        <dbReference type="ARBA" id="ARBA00022729"/>
    </source>
</evidence>
<evidence type="ECO:0000256" key="2">
    <source>
        <dbReference type="ARBA" id="ARBA00007639"/>
    </source>
</evidence>
<comment type="similarity">
    <text evidence="2">Belongs to the bacterial solute-binding protein 2 family.</text>
</comment>
<evidence type="ECO:0000313" key="7">
    <source>
        <dbReference type="Proteomes" id="UP001165667"/>
    </source>
</evidence>
<evidence type="ECO:0000256" key="4">
    <source>
        <dbReference type="SAM" id="MobiDB-lite"/>
    </source>
</evidence>
<keyword evidence="3" id="KW-0732">Signal</keyword>
<feature type="compositionally biased region" description="Polar residues" evidence="4">
    <location>
        <begin position="1"/>
        <end position="11"/>
    </location>
</feature>
<evidence type="ECO:0000259" key="5">
    <source>
        <dbReference type="Pfam" id="PF13407"/>
    </source>
</evidence>
<reference evidence="6" key="1">
    <citation type="submission" date="2022-05" db="EMBL/GenBank/DDBJ databases">
        <authorList>
            <person name="Pankratov T."/>
        </authorList>
    </citation>
    <scope>NUCLEOTIDE SEQUENCE</scope>
    <source>
        <strain evidence="6">BP6-180914</strain>
    </source>
</reference>
<dbReference type="PANTHER" id="PTHR46847">
    <property type="entry name" value="D-ALLOSE-BINDING PERIPLASMIC PROTEIN-RELATED"/>
    <property type="match status" value="1"/>
</dbReference>
<comment type="subcellular location">
    <subcellularLocation>
        <location evidence="1">Cell envelope</location>
    </subcellularLocation>
</comment>
<dbReference type="InterPro" id="IPR025997">
    <property type="entry name" value="SBP_2_dom"/>
</dbReference>
<dbReference type="GO" id="GO:0030313">
    <property type="term" value="C:cell envelope"/>
    <property type="evidence" value="ECO:0007669"/>
    <property type="project" value="UniProtKB-SubCell"/>
</dbReference>
<evidence type="ECO:0000313" key="6">
    <source>
        <dbReference type="EMBL" id="MCW6508774.1"/>
    </source>
</evidence>
<dbReference type="PANTHER" id="PTHR46847:SF1">
    <property type="entry name" value="D-ALLOSE-BINDING PERIPLASMIC PROTEIN-RELATED"/>
    <property type="match status" value="1"/>
</dbReference>
<dbReference type="Proteomes" id="UP001165667">
    <property type="component" value="Unassembled WGS sequence"/>
</dbReference>
<feature type="domain" description="Periplasmic binding protein" evidence="5">
    <location>
        <begin position="49"/>
        <end position="305"/>
    </location>
</feature>
<accession>A0AA41YUG0</accession>
<organism evidence="6 7">
    <name type="scientific">Lichenifustis flavocetrariae</name>
    <dbReference type="NCBI Taxonomy" id="2949735"/>
    <lineage>
        <taxon>Bacteria</taxon>
        <taxon>Pseudomonadati</taxon>
        <taxon>Pseudomonadota</taxon>
        <taxon>Alphaproteobacteria</taxon>
        <taxon>Hyphomicrobiales</taxon>
        <taxon>Lichenihabitantaceae</taxon>
        <taxon>Lichenifustis</taxon>
    </lineage>
</organism>